<feature type="compositionally biased region" description="Basic and acidic residues" evidence="4">
    <location>
        <begin position="1766"/>
        <end position="1779"/>
    </location>
</feature>
<organism evidence="9 10">
    <name type="scientific">Microctonus hyperodae</name>
    <name type="common">Parasitoid wasp</name>
    <dbReference type="NCBI Taxonomy" id="165561"/>
    <lineage>
        <taxon>Eukaryota</taxon>
        <taxon>Metazoa</taxon>
        <taxon>Ecdysozoa</taxon>
        <taxon>Arthropoda</taxon>
        <taxon>Hexapoda</taxon>
        <taxon>Insecta</taxon>
        <taxon>Pterygota</taxon>
        <taxon>Neoptera</taxon>
        <taxon>Endopterygota</taxon>
        <taxon>Hymenoptera</taxon>
        <taxon>Apocrita</taxon>
        <taxon>Ichneumonoidea</taxon>
        <taxon>Braconidae</taxon>
        <taxon>Euphorinae</taxon>
        <taxon>Microctonus</taxon>
    </lineage>
</organism>
<dbReference type="PANTHER" id="PTHR16166">
    <property type="entry name" value="VACUOLAR PROTEIN SORTING-ASSOCIATED PROTEIN VPS13"/>
    <property type="match status" value="1"/>
</dbReference>
<dbReference type="InterPro" id="IPR009543">
    <property type="entry name" value="VPS13_VAB"/>
</dbReference>
<protein>
    <recommendedName>
        <fullName evidence="11">Vacuolar protein sorting-associated protein 13A</fullName>
    </recommendedName>
</protein>
<evidence type="ECO:0000259" key="5">
    <source>
        <dbReference type="Pfam" id="PF12624"/>
    </source>
</evidence>
<dbReference type="InterPro" id="IPR026847">
    <property type="entry name" value="VPS13"/>
</dbReference>
<evidence type="ECO:0000313" key="10">
    <source>
        <dbReference type="Proteomes" id="UP001168972"/>
    </source>
</evidence>
<dbReference type="GO" id="GO:0006623">
    <property type="term" value="P:protein targeting to vacuole"/>
    <property type="evidence" value="ECO:0007669"/>
    <property type="project" value="TreeGrafter"/>
</dbReference>
<dbReference type="GO" id="GO:0006869">
    <property type="term" value="P:lipid transport"/>
    <property type="evidence" value="ECO:0007669"/>
    <property type="project" value="UniProtKB-KW"/>
</dbReference>
<evidence type="ECO:0000256" key="4">
    <source>
        <dbReference type="SAM" id="MobiDB-lite"/>
    </source>
</evidence>
<accession>A0AA39L1W3</accession>
<feature type="domain" description="Vacuolar protein sorting-associated protein 13 VPS13 adaptor binding" evidence="7">
    <location>
        <begin position="1966"/>
        <end position="2483"/>
    </location>
</feature>
<dbReference type="Pfam" id="PF25036">
    <property type="entry name" value="VPS13_VAB"/>
    <property type="match status" value="1"/>
</dbReference>
<dbReference type="Proteomes" id="UP001168972">
    <property type="component" value="Unassembled WGS sequence"/>
</dbReference>
<keyword evidence="2" id="KW-0813">Transport</keyword>
<feature type="domain" description="VPS13-like middle region" evidence="6">
    <location>
        <begin position="1055"/>
        <end position="1757"/>
    </location>
</feature>
<feature type="domain" description="Chorein N-terminal" evidence="5">
    <location>
        <begin position="443"/>
        <end position="791"/>
    </location>
</feature>
<reference evidence="9" key="2">
    <citation type="submission" date="2023-03" db="EMBL/GenBank/DDBJ databases">
        <authorList>
            <person name="Inwood S.N."/>
            <person name="Skelly J.G."/>
            <person name="Guhlin J."/>
            <person name="Harrop T.W.R."/>
            <person name="Goldson S.G."/>
            <person name="Dearden P.K."/>
        </authorList>
    </citation>
    <scope>NUCLEOTIDE SEQUENCE</scope>
    <source>
        <strain evidence="9">Lincoln</strain>
        <tissue evidence="9">Whole body</tissue>
    </source>
</reference>
<comment type="caution">
    <text evidence="9">The sequence shown here is derived from an EMBL/GenBank/DDBJ whole genome shotgun (WGS) entry which is preliminary data.</text>
</comment>
<feature type="domain" description="Intermembrane lipid transfer protein VPS13-like C-terminal" evidence="8">
    <location>
        <begin position="3111"/>
        <end position="3223"/>
    </location>
</feature>
<dbReference type="InterPro" id="IPR056748">
    <property type="entry name" value="VPS13-like_C"/>
</dbReference>
<evidence type="ECO:0000313" key="9">
    <source>
        <dbReference type="EMBL" id="KAK0182019.1"/>
    </source>
</evidence>
<evidence type="ECO:0000256" key="1">
    <source>
        <dbReference type="ARBA" id="ARBA00006545"/>
    </source>
</evidence>
<comment type="similarity">
    <text evidence="1">Belongs to the VPS13 family.</text>
</comment>
<name>A0AA39L1W3_MICHY</name>
<dbReference type="Pfam" id="PF12624">
    <property type="entry name" value="VPS13_N"/>
    <property type="match status" value="2"/>
</dbReference>
<dbReference type="EMBL" id="JAQQBR010000001">
    <property type="protein sequence ID" value="KAK0182019.1"/>
    <property type="molecule type" value="Genomic_DNA"/>
</dbReference>
<feature type="region of interest" description="Disordered" evidence="4">
    <location>
        <begin position="1756"/>
        <end position="1779"/>
    </location>
</feature>
<feature type="domain" description="Chorein N-terminal" evidence="5">
    <location>
        <begin position="1"/>
        <end position="407"/>
    </location>
</feature>
<evidence type="ECO:0000259" key="6">
    <source>
        <dbReference type="Pfam" id="PF25033"/>
    </source>
</evidence>
<evidence type="ECO:0000259" key="8">
    <source>
        <dbReference type="Pfam" id="PF25037"/>
    </source>
</evidence>
<dbReference type="GO" id="GO:0045053">
    <property type="term" value="P:protein retention in Golgi apparatus"/>
    <property type="evidence" value="ECO:0007669"/>
    <property type="project" value="TreeGrafter"/>
</dbReference>
<gene>
    <name evidence="9" type="ORF">PV327_000192</name>
</gene>
<evidence type="ECO:0000259" key="7">
    <source>
        <dbReference type="Pfam" id="PF25036"/>
    </source>
</evidence>
<keyword evidence="3" id="KW-0445">Lipid transport</keyword>
<dbReference type="Pfam" id="PF25033">
    <property type="entry name" value="VPS13_M"/>
    <property type="match status" value="1"/>
</dbReference>
<dbReference type="InterPro" id="IPR026854">
    <property type="entry name" value="VPS13_N"/>
</dbReference>
<evidence type="ECO:0000256" key="3">
    <source>
        <dbReference type="ARBA" id="ARBA00023055"/>
    </source>
</evidence>
<sequence>MFEGAVAAFLNRLLGRYVEDLDTEQFNVGIFSGETYLTDLKLKPEALYQLGLPIRIEIGIVGKVTLKIPWAGLFSQPIILCIEDIYIVAVPSMSGDYDPEIQKRLMRASKRNVLEDLEGDGLFPFGSPSGLLDSLMASVVKNFQITVNNVHIRYEETFSNSSRLACGLCIQSFSMATTNNKWKPGVTAITSTSIYQLIRVESLSIYLNPNAAPSLPNYSKIWEFSNLLAWKAIMQHSLRTFAMNNDEFQFVVKPFTTKIKVIVNQNAAGQVSRMLVDIVLQDIAMQISEKQFAAFCQLWESLQQGSVERTRFIQKFRSTSTIKQDPKAWWKYAYAVILEQNIRPYTWDYIKNHRKNYKIYKETFIQTLLRPNDTELKLDLQKYEDCLTILNIVVAREHAKIEIKSKQPDCVTVESGSSNIKLVVNCEKIQEICGVPTSPKPNNLIGHDNETKFKLELLPKHIEKKYNFTLANWSLSIFSNNREILVATVTQFLTSIETRPECSAYKISARAESLVIEGASSENDLIPLVTADNILTGNAAVNFLAIDFEKNPLNSDFNYDINIRLEAFEVTYHKYALMEIFNFFQRNKSNIKHLAWSIHQAYNRSKDKCIKLINSIMNRRMRINLKLDIKGPYIVFPDNGSIQEGGNILLLDLGRMTLKTELQAPEAQLEDATLMELEELLYDRIHIVLTDSQVLISHSGDDWRESRNWKDSENHIIPKIQANITVSFSIKPDYRLLPKLKLNVSISTLKVNISKYKLTSLNDFVCQLSIPNPNDIEKIRKSLLKINDETNQSMLFSSEELIRVRTIIALSSFVISREKSEYLNEIVPTKIITESERSVVSSEFSEEDLEQWIRSVNYSGFDDNISPHNHINLLLRVVIGELSFHASCTSNGREKPYLVLRLCTLYLESAIMEYGPAFQLGVGTIVLADKTNAGITGSYLELISTDGSYDIVGVSYRKVKANCPDFKSHFRSIEQSLVFNVRNLNVVFHRQAFLKLKDYFEDIMCIPYPKQIPSIIEILKYGMNLFKKNEDDPPVPPGAIKLSYSARLQTFVLRLCTKDMDLLEIKILGVESDCIYNANERMILTAYVRGLSIEDLSDITLYSKILTTDDDKLFYMKYVRHAPKLYSASDIGNSPDDVKADGSFKLSVGKINCVLFSEIFRDGRHFIEPFINLIMSLTPAGASRLFVHWSIEELRKSATKLRIFIDIQAPTLLFPQKRDMPNVVVLDLGILTIENFFKKNDKAKFIEDIAQNNHTSIVDNILIKFSSMTISRAIMTLAGVLKIQEPIIEPVQIRLDVKRNIECRSKTGLQIYGLCEIIGSIDTVIINLGQKDLASILNIWEDNVSQIIAIHQCNNITDELLKEENERKNRNNIEDDVTVKKLEVFFTQDENPVCEIDMKMTFDGLQFNLFTDSDEDDLFELNDNFPSFQSSISVLSSPVRDINDGLGKLNLGEIIMSFELYTNKSMSMKVSLKTCILEDTRKEDVIIRKIIQSPAKSAGLNFESCISVSEPPVFDFTFTQAPAGDKCVDMLIEETRLNLSIPFLLRLTRYFVDSLPNEKIDIGVINPAYEGGSNSADIQNQKQRNYIQRLPTQCAIDSFDQPGTSVSIRIRKPEILLFGDIKASNSHVILVQAELMIESSRHGGTSAIVCTLSNVCAKSKSQERYRRQAPQWVLRPCDIEICAKEKSPDDRAQITLDISVVNVYLTAGIVCTFNEVSNTHTHHLPEYSFEHDEDSDSNGENSEKLARSFSYLFTKDQSDQDDDSDSDRSSKCEDEGLELTPEHVAETNDCLHDHHYPPIDSDYLTNYIIISAEDRLNFTVTKNTITILDIVLGTFSKSRIGIPLVPASTGKLNLQNEIGHASCIELRAEENGNSKSSRLIAAKEYRTNEDSPVSIPSSPESEIFGTQYMEYGFIDQEEKAYDKSLTSTVVFPDQSPMHIYDSMTEESLEIHIDGFDNSIIYCPKWQGYKLISLHPAKHEIRYHLVVEVMTDHHLHRTITVRSPLQIRNDTSYALGLYYKKQLAEELQLTPFGEALNPFDNSMRMTVIEPNHVYNVPMYITYHFPIHIMPVHFEKYVVSERGIYWKDLSENLNTPRDIYCSAKDENVNSFFGVKVLCTEHPKFERTNCHVPQYLISIVPPLVFDNKLPFVVDINVPSIDYDVRIEPGERINVYSIRCDSDTIVNFKIQNYLSAQWAGTFKLNSELERKLVKMFADGDTDAVWRPFVLCVELNKTNSWTVVIYSEYWIINKTGLPLKIQETLSNTVEISGEDLIVFSQRKNRRKLVMLKVHQSDWSLPFGLDAISSMSLIACKDIERKRKYRILAEIANSTLSPIFTKIVTFLPYFFVKNNTKRALRFMEENEDADLWNDLLPGQGVAFWPYTESMRMRVKWKNSQLVSQHFDVTNIGRIVLRMENGSALCVEVRGGNNSPFRITFEKYQSGDAPVRVDNLCDDLFLKLNQVNLGQVALLSPFQSVLYTWDDPTENRELIWNVYNSKAKGYTAQFYTDGHGQETVSFRTLKRSPIIPHSNSTTKKFPNDAKFANSVNSASICSSSDDSDSEADADAPTIDKVQKNKAVVYWISYAEKKQRVLMFTQDENTFLKAKSLVDPEWSKNEVFLALAGIGLSIVADSQMPNINSRELAYASITDSAAHWELDIGKRWKTLTLELSAWMEDKYRNISSHAQFDNYIDVNFTKMHMTKPFFGKLRRTYSPGIWIHLRKSNTLTYIQGNIHRIQIDNQIYDSIFPVILRPGSKKCFSNNSGIPRLKHCIEFFFLKQTKATHDVYKKINLIIREFNLNLQEEFLIRLIKDLMPKKSNESKHSLASRLKADLANVYVPMPCIQTKPLNNKRNNIVELLYIAPIMLRVKFLASAEARVINQDPTDYCNIVRMIFSYASKGTFLKQAEFKLPHYEKIDTTIDNEEWLLDAWKNYKAELRHQFNVLIRSMTVLGNPYSYNFKSPGDNFYDTEGLVIQGDETAEKLSYNVACLLGYACMDGLFTPILNINPIESELYSNKHQGKISRFESTDTPQSALTLDRSYSIGVELEMSGLIVKPTDNTHQEELKYSLKALGKGILGLTKLEDGKSSLRIEPELILDTIKRAQEMGYNFVSRVRFPRYINPYSAVELYSTYKARGMYLLNMMLKSEYPNGETYWAHAALSYDGKHIALISLQKIYLVEKRCSIWASWHVAWSIETKELIDTPVVDGNKLILRVNKSAQNQMMSQSTAADWYLECDDTVTLEWLSQKINTAMILNMINSRCRTV</sequence>
<evidence type="ECO:0008006" key="11">
    <source>
        <dbReference type="Google" id="ProtNLM"/>
    </source>
</evidence>
<evidence type="ECO:0000256" key="2">
    <source>
        <dbReference type="ARBA" id="ARBA00022448"/>
    </source>
</evidence>
<reference evidence="9" key="1">
    <citation type="journal article" date="2023" name="bioRxiv">
        <title>Scaffold-level genome assemblies of two parasitoid biocontrol wasps reveal the parthenogenesis mechanism and an associated novel virus.</title>
        <authorList>
            <person name="Inwood S."/>
            <person name="Skelly J."/>
            <person name="Guhlin J."/>
            <person name="Harrop T."/>
            <person name="Goldson S."/>
            <person name="Dearden P."/>
        </authorList>
    </citation>
    <scope>NUCLEOTIDE SEQUENCE</scope>
    <source>
        <strain evidence="9">Lincoln</strain>
        <tissue evidence="9">Whole body</tissue>
    </source>
</reference>
<dbReference type="PANTHER" id="PTHR16166:SF93">
    <property type="entry name" value="INTERMEMBRANE LIPID TRANSFER PROTEIN VPS13"/>
    <property type="match status" value="1"/>
</dbReference>
<proteinExistence type="inferred from homology"/>
<dbReference type="InterPro" id="IPR056747">
    <property type="entry name" value="VPS13-like_M"/>
</dbReference>
<dbReference type="Pfam" id="PF25037">
    <property type="entry name" value="VPS13_C"/>
    <property type="match status" value="1"/>
</dbReference>
<keyword evidence="10" id="KW-1185">Reference proteome</keyword>